<evidence type="ECO:0000256" key="4">
    <source>
        <dbReference type="ARBA" id="ARBA00022929"/>
    </source>
</evidence>
<evidence type="ECO:0000256" key="6">
    <source>
        <dbReference type="RuleBase" id="RU361135"/>
    </source>
</evidence>
<keyword evidence="4 5" id="KW-0071">Autoinducer synthesis</keyword>
<dbReference type="SUPFAM" id="SSF55729">
    <property type="entry name" value="Acyl-CoA N-acyltransferases (Nat)"/>
    <property type="match status" value="1"/>
</dbReference>
<dbReference type="InterPro" id="IPR016181">
    <property type="entry name" value="Acyl_CoA_acyltransferase"/>
</dbReference>
<evidence type="ECO:0000313" key="8">
    <source>
        <dbReference type="Proteomes" id="UP000253529"/>
    </source>
</evidence>
<dbReference type="PROSITE" id="PS51187">
    <property type="entry name" value="AUTOINDUCER_SYNTH_2"/>
    <property type="match status" value="1"/>
</dbReference>
<proteinExistence type="inferred from homology"/>
<dbReference type="EC" id="2.3.1.184" evidence="6"/>
<keyword evidence="8" id="KW-1185">Reference proteome</keyword>
<keyword evidence="2 6" id="KW-0808">Transferase</keyword>
<evidence type="ECO:0000256" key="1">
    <source>
        <dbReference type="ARBA" id="ARBA00022654"/>
    </source>
</evidence>
<dbReference type="GO" id="GO:0009372">
    <property type="term" value="P:quorum sensing"/>
    <property type="evidence" value="ECO:0007669"/>
    <property type="project" value="UniProtKB-UniRule"/>
</dbReference>
<dbReference type="OrthoDB" id="6169313at2"/>
<evidence type="ECO:0000313" key="7">
    <source>
        <dbReference type="EMBL" id="RBP15929.1"/>
    </source>
</evidence>
<organism evidence="7 8">
    <name type="scientific">Roseiarcus fermentans</name>
    <dbReference type="NCBI Taxonomy" id="1473586"/>
    <lineage>
        <taxon>Bacteria</taxon>
        <taxon>Pseudomonadati</taxon>
        <taxon>Pseudomonadota</taxon>
        <taxon>Alphaproteobacteria</taxon>
        <taxon>Hyphomicrobiales</taxon>
        <taxon>Roseiarcaceae</taxon>
        <taxon>Roseiarcus</taxon>
    </lineage>
</organism>
<comment type="catalytic activity">
    <reaction evidence="6">
        <text>a fatty acyl-[ACP] + S-adenosyl-L-methionine = an N-acyl-L-homoserine lactone + S-methyl-5'-thioadenosine + holo-[ACP] + H(+)</text>
        <dbReference type="Rhea" id="RHEA:10096"/>
        <dbReference type="Rhea" id="RHEA-COMP:9685"/>
        <dbReference type="Rhea" id="RHEA-COMP:14125"/>
        <dbReference type="ChEBI" id="CHEBI:15378"/>
        <dbReference type="ChEBI" id="CHEBI:17509"/>
        <dbReference type="ChEBI" id="CHEBI:55474"/>
        <dbReference type="ChEBI" id="CHEBI:59789"/>
        <dbReference type="ChEBI" id="CHEBI:64479"/>
        <dbReference type="ChEBI" id="CHEBI:138651"/>
        <dbReference type="EC" id="2.3.1.184"/>
    </reaction>
</comment>
<dbReference type="PRINTS" id="PR01549">
    <property type="entry name" value="AUTOINDCRSYN"/>
</dbReference>
<dbReference type="Proteomes" id="UP000253529">
    <property type="component" value="Unassembled WGS sequence"/>
</dbReference>
<name>A0A366FQC3_9HYPH</name>
<evidence type="ECO:0000256" key="2">
    <source>
        <dbReference type="ARBA" id="ARBA00022679"/>
    </source>
</evidence>
<gene>
    <name evidence="7" type="ORF">DFR50_107199</name>
</gene>
<evidence type="ECO:0000256" key="5">
    <source>
        <dbReference type="PROSITE-ProRule" id="PRU00533"/>
    </source>
</evidence>
<keyword evidence="3 6" id="KW-0949">S-adenosyl-L-methionine</keyword>
<dbReference type="PANTHER" id="PTHR39322:SF1">
    <property type="entry name" value="ISOVALERYL-HOMOSERINE LACTONE SYNTHASE"/>
    <property type="match status" value="1"/>
</dbReference>
<keyword evidence="1 5" id="KW-0673">Quorum sensing</keyword>
<reference evidence="7 8" key="1">
    <citation type="submission" date="2018-06" db="EMBL/GenBank/DDBJ databases">
        <title>Genomic Encyclopedia of Type Strains, Phase IV (KMG-IV): sequencing the most valuable type-strain genomes for metagenomic binning, comparative biology and taxonomic classification.</title>
        <authorList>
            <person name="Goeker M."/>
        </authorList>
    </citation>
    <scope>NUCLEOTIDE SEQUENCE [LARGE SCALE GENOMIC DNA]</scope>
    <source>
        <strain evidence="7 8">DSM 24875</strain>
    </source>
</reference>
<sequence length="213" mass="23813">MLKLIEGARASCFPREMDEMFRNRAEVFFERLGWDVIVKDGYERDRFDDLNPLYLVSVDPITGRYWGSLRLLPTTGPNMLRDVFPQLLEDGERVESATIWESSRICAVAAEGQPKQSRNGVNYVMSELIAGIGEVALIAGLTQIVSVFDARIFRVLRAVGCEPAIIGRPRRIGATMAYAALFEPDVVRLQSLREDLQMGPTVLAPGAREFAFA</sequence>
<dbReference type="Gene3D" id="3.40.630.30">
    <property type="match status" value="1"/>
</dbReference>
<dbReference type="Pfam" id="PF00765">
    <property type="entry name" value="Autoind_synth"/>
    <property type="match status" value="1"/>
</dbReference>
<dbReference type="InterPro" id="IPR001690">
    <property type="entry name" value="Autoind_synthase"/>
</dbReference>
<dbReference type="AlphaFoldDB" id="A0A366FQC3"/>
<dbReference type="GO" id="GO:0061579">
    <property type="term" value="F:N-acyl homoserine lactone synthase activity"/>
    <property type="evidence" value="ECO:0007669"/>
    <property type="project" value="UniProtKB-UniRule"/>
</dbReference>
<accession>A0A366FQC3</accession>
<dbReference type="PANTHER" id="PTHR39322">
    <property type="entry name" value="ACYL-HOMOSERINE-LACTONE SYNTHASE"/>
    <property type="match status" value="1"/>
</dbReference>
<dbReference type="RefSeq" id="WP_113888734.1">
    <property type="nucleotide sequence ID" value="NZ_QNRK01000007.1"/>
</dbReference>
<dbReference type="EMBL" id="QNRK01000007">
    <property type="protein sequence ID" value="RBP15929.1"/>
    <property type="molecule type" value="Genomic_DNA"/>
</dbReference>
<comment type="caution">
    <text evidence="7">The sequence shown here is derived from an EMBL/GenBank/DDBJ whole genome shotgun (WGS) entry which is preliminary data.</text>
</comment>
<evidence type="ECO:0000256" key="3">
    <source>
        <dbReference type="ARBA" id="ARBA00022691"/>
    </source>
</evidence>
<protein>
    <recommendedName>
        <fullName evidence="6">Acyl-homoserine-lactone synthase</fullName>
        <ecNumber evidence="6">2.3.1.184</ecNumber>
    </recommendedName>
    <alternativeName>
        <fullName evidence="6">Autoinducer synthesis protein</fullName>
    </alternativeName>
</protein>
<dbReference type="GO" id="GO:0007165">
    <property type="term" value="P:signal transduction"/>
    <property type="evidence" value="ECO:0007669"/>
    <property type="project" value="TreeGrafter"/>
</dbReference>
<comment type="similarity">
    <text evidence="5 6">Belongs to the autoinducer synthase family.</text>
</comment>